<feature type="compositionally biased region" description="Pro residues" evidence="1">
    <location>
        <begin position="72"/>
        <end position="85"/>
    </location>
</feature>
<feature type="region of interest" description="Disordered" evidence="1">
    <location>
        <begin position="30"/>
        <end position="85"/>
    </location>
</feature>
<proteinExistence type="predicted"/>
<dbReference type="Proteomes" id="UP001596292">
    <property type="component" value="Unassembled WGS sequence"/>
</dbReference>
<sequence>MSNTNRLAGIALAAAIPLALSAAPAFAQVQPSNPNAANQSMSTMSNNRAVQQDSTSQNNTTMMNIQRSQNAAPPPPPAPIPRVGR</sequence>
<comment type="caution">
    <text evidence="3">The sequence shown here is derived from an EMBL/GenBank/DDBJ whole genome shotgun (WGS) entry which is preliminary data.</text>
</comment>
<reference evidence="4" key="1">
    <citation type="journal article" date="2019" name="Int. J. Syst. Evol. Microbiol.">
        <title>The Global Catalogue of Microorganisms (GCM) 10K type strain sequencing project: providing services to taxonomists for standard genome sequencing and annotation.</title>
        <authorList>
            <consortium name="The Broad Institute Genomics Platform"/>
            <consortium name="The Broad Institute Genome Sequencing Center for Infectious Disease"/>
            <person name="Wu L."/>
            <person name="Ma J."/>
        </authorList>
    </citation>
    <scope>NUCLEOTIDE SEQUENCE [LARGE SCALE GENOMIC DNA]</scope>
    <source>
        <strain evidence="4">CCUG 48316</strain>
    </source>
</reference>
<evidence type="ECO:0000313" key="3">
    <source>
        <dbReference type="EMBL" id="MFC6789477.1"/>
    </source>
</evidence>
<feature type="compositionally biased region" description="Polar residues" evidence="1">
    <location>
        <begin position="30"/>
        <end position="70"/>
    </location>
</feature>
<dbReference type="RefSeq" id="WP_378968483.1">
    <property type="nucleotide sequence ID" value="NZ_JBHSWN010000001.1"/>
</dbReference>
<feature type="signal peptide" evidence="2">
    <location>
        <begin position="1"/>
        <end position="27"/>
    </location>
</feature>
<dbReference type="EMBL" id="JBHSWN010000001">
    <property type="protein sequence ID" value="MFC6789477.1"/>
    <property type="molecule type" value="Genomic_DNA"/>
</dbReference>
<accession>A0ABW2BHC1</accession>
<protein>
    <submittedName>
        <fullName evidence="3">Uncharacterized protein</fullName>
    </submittedName>
</protein>
<keyword evidence="4" id="KW-1185">Reference proteome</keyword>
<evidence type="ECO:0000256" key="2">
    <source>
        <dbReference type="SAM" id="SignalP"/>
    </source>
</evidence>
<organism evidence="3 4">
    <name type="scientific">Methylobacterium komagatae</name>
    <dbReference type="NCBI Taxonomy" id="374425"/>
    <lineage>
        <taxon>Bacteria</taxon>
        <taxon>Pseudomonadati</taxon>
        <taxon>Pseudomonadota</taxon>
        <taxon>Alphaproteobacteria</taxon>
        <taxon>Hyphomicrobiales</taxon>
        <taxon>Methylobacteriaceae</taxon>
        <taxon>Methylobacterium</taxon>
    </lineage>
</organism>
<name>A0ABW2BHC1_9HYPH</name>
<evidence type="ECO:0000256" key="1">
    <source>
        <dbReference type="SAM" id="MobiDB-lite"/>
    </source>
</evidence>
<evidence type="ECO:0000313" key="4">
    <source>
        <dbReference type="Proteomes" id="UP001596292"/>
    </source>
</evidence>
<gene>
    <name evidence="3" type="ORF">ACFQE0_07490</name>
</gene>
<keyword evidence="2" id="KW-0732">Signal</keyword>
<feature type="chain" id="PRO_5047186499" evidence="2">
    <location>
        <begin position="28"/>
        <end position="85"/>
    </location>
</feature>